<comment type="caution">
    <text evidence="11">The sequence shown here is derived from an EMBL/GenBank/DDBJ whole genome shotgun (WGS) entry which is preliminary data.</text>
</comment>
<dbReference type="Gene3D" id="3.30.565.10">
    <property type="entry name" value="Histidine kinase-like ATPase, C-terminal domain"/>
    <property type="match status" value="1"/>
</dbReference>
<dbReference type="RefSeq" id="WP_323078088.1">
    <property type="nucleotide sequence ID" value="NZ_CBCSKM010000001.1"/>
</dbReference>
<dbReference type="SUPFAM" id="SSF55874">
    <property type="entry name" value="ATPase domain of HSP90 chaperone/DNA topoisomerase II/histidine kinase"/>
    <property type="match status" value="1"/>
</dbReference>
<evidence type="ECO:0000256" key="7">
    <source>
        <dbReference type="SAM" id="Phobius"/>
    </source>
</evidence>
<comment type="subcellular location">
    <subcellularLocation>
        <location evidence="1">Cell membrane</location>
        <topology evidence="1">Multi-pass membrane protein</topology>
    </subcellularLocation>
</comment>
<evidence type="ECO:0000259" key="8">
    <source>
        <dbReference type="Pfam" id="PF02518"/>
    </source>
</evidence>
<keyword evidence="2" id="KW-1003">Cell membrane</keyword>
<dbReference type="Pfam" id="PF02518">
    <property type="entry name" value="HATPase_c"/>
    <property type="match status" value="1"/>
</dbReference>
<feature type="domain" description="Signal transduction histidine kinase internal region" evidence="10">
    <location>
        <begin position="370"/>
        <end position="447"/>
    </location>
</feature>
<dbReference type="InterPro" id="IPR003594">
    <property type="entry name" value="HATPase_dom"/>
</dbReference>
<evidence type="ECO:0000259" key="10">
    <source>
        <dbReference type="Pfam" id="PF06580"/>
    </source>
</evidence>
<dbReference type="InterPro" id="IPR033479">
    <property type="entry name" value="dCache_1"/>
</dbReference>
<evidence type="ECO:0000256" key="5">
    <source>
        <dbReference type="ARBA" id="ARBA00023136"/>
    </source>
</evidence>
<dbReference type="GO" id="GO:0016301">
    <property type="term" value="F:kinase activity"/>
    <property type="evidence" value="ECO:0007669"/>
    <property type="project" value="UniProtKB-KW"/>
</dbReference>
<proteinExistence type="predicted"/>
<feature type="transmembrane region" description="Helical" evidence="7">
    <location>
        <begin position="281"/>
        <end position="300"/>
    </location>
</feature>
<keyword evidence="12" id="KW-1185">Reference proteome</keyword>
<evidence type="ECO:0000256" key="3">
    <source>
        <dbReference type="ARBA" id="ARBA00022692"/>
    </source>
</evidence>
<reference evidence="11 12" key="1">
    <citation type="submission" date="2023-12" db="EMBL/GenBank/DDBJ databases">
        <title>Whole genome sequencing of Paenibacillus phoenicis isolated from the Phoenix Mars Lander spacecraft assembly facility.</title>
        <authorList>
            <person name="Garcia A."/>
            <person name="Venkateswaran K."/>
        </authorList>
    </citation>
    <scope>NUCLEOTIDE SEQUENCE [LARGE SCALE GENOMIC DNA]</scope>
    <source>
        <strain evidence="11 12">3PO2SA</strain>
    </source>
</reference>
<dbReference type="EMBL" id="JAYERP010000001">
    <property type="protein sequence ID" value="MEA3571528.1"/>
    <property type="molecule type" value="Genomic_DNA"/>
</dbReference>
<evidence type="ECO:0000259" key="9">
    <source>
        <dbReference type="Pfam" id="PF02743"/>
    </source>
</evidence>
<evidence type="ECO:0000313" key="12">
    <source>
        <dbReference type="Proteomes" id="UP001292216"/>
    </source>
</evidence>
<name>A0ABU5PNK2_9BACL</name>
<dbReference type="InterPro" id="IPR050640">
    <property type="entry name" value="Bact_2-comp_sensor_kinase"/>
</dbReference>
<dbReference type="Gene3D" id="6.10.340.10">
    <property type="match status" value="1"/>
</dbReference>
<feature type="transmembrane region" description="Helical" evidence="7">
    <location>
        <begin position="21"/>
        <end position="41"/>
    </location>
</feature>
<dbReference type="PANTHER" id="PTHR34220:SF7">
    <property type="entry name" value="SENSOR HISTIDINE KINASE YPDA"/>
    <property type="match status" value="1"/>
</dbReference>
<keyword evidence="4 7" id="KW-1133">Transmembrane helix</keyword>
<feature type="domain" description="Cache" evidence="9">
    <location>
        <begin position="54"/>
        <end position="262"/>
    </location>
</feature>
<keyword evidence="11" id="KW-0418">Kinase</keyword>
<evidence type="ECO:0000313" key="11">
    <source>
        <dbReference type="EMBL" id="MEA3571528.1"/>
    </source>
</evidence>
<evidence type="ECO:0000256" key="1">
    <source>
        <dbReference type="ARBA" id="ARBA00004651"/>
    </source>
</evidence>
<organism evidence="11 12">
    <name type="scientific">Paenibacillus phoenicis</name>
    <dbReference type="NCBI Taxonomy" id="554117"/>
    <lineage>
        <taxon>Bacteria</taxon>
        <taxon>Bacillati</taxon>
        <taxon>Bacillota</taxon>
        <taxon>Bacilli</taxon>
        <taxon>Bacillales</taxon>
        <taxon>Paenibacillaceae</taxon>
        <taxon>Paenibacillus</taxon>
    </lineage>
</organism>
<dbReference type="Pfam" id="PF02743">
    <property type="entry name" value="dCache_1"/>
    <property type="match status" value="1"/>
</dbReference>
<gene>
    <name evidence="11" type="ORF">U9M73_16365</name>
</gene>
<evidence type="ECO:0000256" key="6">
    <source>
        <dbReference type="SAM" id="Coils"/>
    </source>
</evidence>
<keyword evidence="3 7" id="KW-0812">Transmembrane</keyword>
<protein>
    <submittedName>
        <fullName evidence="11">Histidine kinase</fullName>
    </submittedName>
</protein>
<dbReference type="InterPro" id="IPR010559">
    <property type="entry name" value="Sig_transdc_His_kin_internal"/>
</dbReference>
<dbReference type="CDD" id="cd18774">
    <property type="entry name" value="PDC2_HK_sensor"/>
    <property type="match status" value="1"/>
</dbReference>
<keyword evidence="11" id="KW-0808">Transferase</keyword>
<feature type="coiled-coil region" evidence="6">
    <location>
        <begin position="341"/>
        <end position="368"/>
    </location>
</feature>
<sequence>MKPFFLRRSQLSLQNKVFLTFVALLLFILGCFIVYVNLVVIKPLKEKTVEAKLAAATKVSQQLDDYVDSQNQLSQRILSSKDLFSILERGYQTDVNLERLNQSRRLKDLMFQAIGPRMSIKDMVIYDKAGRKIVSYIELQGDAASFESYLKKSLIDGSWSGSGYILERQGEAVSFIRSINNQNGTVFGYLSILLDNAFLQRISQGVGSGQVYILDRNGEPVVGSIPDEELAELTARNPVDGVYVDDHGNYVAYARSESTGWTTYLVTPKQDVLGPVNSVKYLSILLITSLMLLSFVYIYFSTRNLLLPIRKLRSQIWRISYSNMNLKWDNPTQNNDLILLNEAFQDLMERLQESIEREKIALHEEVKARNSALQAQIAPHFIHNVLYLISIAAQEGKTDVVTDMCKHLSDSLRYIVSSPYAHVTLADELEHTRHYLSLVQQKYEDDLVWEIHADESARNVQLPRLVLQPFVENCIEHAFTHSDPPWRIEITVKQFNGLWAVEIKDNGDGFPPGKINEIMDNLRKSEAAAGEGDERPASIGNMGIVNSVGRLKLMYQNRLFFNLFNHADGEKGATVQIIGSLTKDFY</sequence>
<keyword evidence="6" id="KW-0175">Coiled coil</keyword>
<accession>A0ABU5PNK2</accession>
<dbReference type="Proteomes" id="UP001292216">
    <property type="component" value="Unassembled WGS sequence"/>
</dbReference>
<dbReference type="PANTHER" id="PTHR34220">
    <property type="entry name" value="SENSOR HISTIDINE KINASE YPDA"/>
    <property type="match status" value="1"/>
</dbReference>
<evidence type="ECO:0000256" key="4">
    <source>
        <dbReference type="ARBA" id="ARBA00022989"/>
    </source>
</evidence>
<keyword evidence="5 7" id="KW-0472">Membrane</keyword>
<evidence type="ECO:0000256" key="2">
    <source>
        <dbReference type="ARBA" id="ARBA00022475"/>
    </source>
</evidence>
<dbReference type="InterPro" id="IPR036890">
    <property type="entry name" value="HATPase_C_sf"/>
</dbReference>
<dbReference type="PROSITE" id="PS51257">
    <property type="entry name" value="PROKAR_LIPOPROTEIN"/>
    <property type="match status" value="1"/>
</dbReference>
<feature type="domain" description="Histidine kinase/HSP90-like ATPase" evidence="8">
    <location>
        <begin position="464"/>
        <end position="527"/>
    </location>
</feature>
<dbReference type="Pfam" id="PF06580">
    <property type="entry name" value="His_kinase"/>
    <property type="match status" value="1"/>
</dbReference>